<accession>A0A923N696</accession>
<proteinExistence type="predicted"/>
<dbReference type="PROSITE" id="PS51257">
    <property type="entry name" value="PROKAR_LIPOPROTEIN"/>
    <property type="match status" value="1"/>
</dbReference>
<organism evidence="1 2">
    <name type="scientific">Pontibacter cellulosilyticus</name>
    <dbReference type="NCBI Taxonomy" id="1720253"/>
    <lineage>
        <taxon>Bacteria</taxon>
        <taxon>Pseudomonadati</taxon>
        <taxon>Bacteroidota</taxon>
        <taxon>Cytophagia</taxon>
        <taxon>Cytophagales</taxon>
        <taxon>Hymenobacteraceae</taxon>
        <taxon>Pontibacter</taxon>
    </lineage>
</organism>
<evidence type="ECO:0008006" key="3">
    <source>
        <dbReference type="Google" id="ProtNLM"/>
    </source>
</evidence>
<dbReference type="RefSeq" id="WP_187067448.1">
    <property type="nucleotide sequence ID" value="NZ_JACRVF010000003.1"/>
</dbReference>
<comment type="caution">
    <text evidence="1">The sequence shown here is derived from an EMBL/GenBank/DDBJ whole genome shotgun (WGS) entry which is preliminary data.</text>
</comment>
<sequence>MRKLLFILAVVVLLLGCKQNVSLPNALYFGDELKLLPEVPVQVIAKRSSGAEGDPVVIKVASINDSRCPTGVSCMWAGKADVALSLGTKNGETVNLNLCLGQCANKTFNETDSSTITLDGIKYKLVLLQINPYPTTENATQQKTVVVKVEEAI</sequence>
<dbReference type="EMBL" id="JACRVF010000003">
    <property type="protein sequence ID" value="MBC5993418.1"/>
    <property type="molecule type" value="Genomic_DNA"/>
</dbReference>
<name>A0A923N696_9BACT</name>
<dbReference type="AlphaFoldDB" id="A0A923N696"/>
<protein>
    <recommendedName>
        <fullName evidence="3">Lipoprotein</fullName>
    </recommendedName>
</protein>
<keyword evidence="2" id="KW-1185">Reference proteome</keyword>
<evidence type="ECO:0000313" key="1">
    <source>
        <dbReference type="EMBL" id="MBC5993418.1"/>
    </source>
</evidence>
<dbReference type="Proteomes" id="UP000603640">
    <property type="component" value="Unassembled WGS sequence"/>
</dbReference>
<gene>
    <name evidence="1" type="ORF">H8S84_11275</name>
</gene>
<reference evidence="1" key="1">
    <citation type="submission" date="2020-08" db="EMBL/GenBank/DDBJ databases">
        <title>Pontibacter sp. SD6 16S ribosomal RNA gene Genome sequencing and assembly.</title>
        <authorList>
            <person name="Kang M."/>
        </authorList>
    </citation>
    <scope>NUCLEOTIDE SEQUENCE</scope>
    <source>
        <strain evidence="1">SD6</strain>
    </source>
</reference>
<evidence type="ECO:0000313" key="2">
    <source>
        <dbReference type="Proteomes" id="UP000603640"/>
    </source>
</evidence>